<feature type="signal peptide" evidence="1">
    <location>
        <begin position="1"/>
        <end position="19"/>
    </location>
</feature>
<gene>
    <name evidence="2" type="ORF">B0T14DRAFT_554205</name>
</gene>
<name>A0AA39WZP4_9PEZI</name>
<sequence>MRFALLLFTLPAAMAMASSEPVDHPVDHAIEAREILEGRNILEGRACKYNGCKCDTTRNRKPQGQFCGGCRWSDGAYVITKKRDKTHVYECNKDGKCCDYGYAKDCGNNGRCGG</sequence>
<keyword evidence="1" id="KW-0732">Signal</keyword>
<reference evidence="2" key="1">
    <citation type="submission" date="2023-06" db="EMBL/GenBank/DDBJ databases">
        <title>Genome-scale phylogeny and comparative genomics of the fungal order Sordariales.</title>
        <authorList>
            <consortium name="Lawrence Berkeley National Laboratory"/>
            <person name="Hensen N."/>
            <person name="Bonometti L."/>
            <person name="Westerberg I."/>
            <person name="Brannstrom I.O."/>
            <person name="Guillou S."/>
            <person name="Cros-Aarteil S."/>
            <person name="Calhoun S."/>
            <person name="Haridas S."/>
            <person name="Kuo A."/>
            <person name="Mondo S."/>
            <person name="Pangilinan J."/>
            <person name="Riley R."/>
            <person name="Labutti K."/>
            <person name="Andreopoulos B."/>
            <person name="Lipzen A."/>
            <person name="Chen C."/>
            <person name="Yanf M."/>
            <person name="Daum C."/>
            <person name="Ng V."/>
            <person name="Clum A."/>
            <person name="Steindorff A."/>
            <person name="Ohm R."/>
            <person name="Martin F."/>
            <person name="Silar P."/>
            <person name="Natvig D."/>
            <person name="Lalanne C."/>
            <person name="Gautier V."/>
            <person name="Ament-Velasquez S.L."/>
            <person name="Kruys A."/>
            <person name="Hutchinson M.I."/>
            <person name="Powell A.J."/>
            <person name="Barry K."/>
            <person name="Miller A.N."/>
            <person name="Grigoriev I.V."/>
            <person name="Debuchy R."/>
            <person name="Gladieux P."/>
            <person name="Thoren M.H."/>
            <person name="Johannesson H."/>
        </authorList>
    </citation>
    <scope>NUCLEOTIDE SEQUENCE</scope>
    <source>
        <strain evidence="2">CBS 606.72</strain>
    </source>
</reference>
<dbReference type="AlphaFoldDB" id="A0AA39WZP4"/>
<feature type="chain" id="PRO_5041394354" evidence="1">
    <location>
        <begin position="20"/>
        <end position="114"/>
    </location>
</feature>
<organism evidence="2 3">
    <name type="scientific">Immersiella caudata</name>
    <dbReference type="NCBI Taxonomy" id="314043"/>
    <lineage>
        <taxon>Eukaryota</taxon>
        <taxon>Fungi</taxon>
        <taxon>Dikarya</taxon>
        <taxon>Ascomycota</taxon>
        <taxon>Pezizomycotina</taxon>
        <taxon>Sordariomycetes</taxon>
        <taxon>Sordariomycetidae</taxon>
        <taxon>Sordariales</taxon>
        <taxon>Lasiosphaeriaceae</taxon>
        <taxon>Immersiella</taxon>
    </lineage>
</organism>
<comment type="caution">
    <text evidence="2">The sequence shown here is derived from an EMBL/GenBank/DDBJ whole genome shotgun (WGS) entry which is preliminary data.</text>
</comment>
<evidence type="ECO:0000313" key="3">
    <source>
        <dbReference type="Proteomes" id="UP001175000"/>
    </source>
</evidence>
<protein>
    <submittedName>
        <fullName evidence="2">Uncharacterized protein</fullName>
    </submittedName>
</protein>
<evidence type="ECO:0000313" key="2">
    <source>
        <dbReference type="EMBL" id="KAK0624312.1"/>
    </source>
</evidence>
<keyword evidence="3" id="KW-1185">Reference proteome</keyword>
<accession>A0AA39WZP4</accession>
<proteinExistence type="predicted"/>
<dbReference type="Proteomes" id="UP001175000">
    <property type="component" value="Unassembled WGS sequence"/>
</dbReference>
<evidence type="ECO:0000256" key="1">
    <source>
        <dbReference type="SAM" id="SignalP"/>
    </source>
</evidence>
<dbReference type="EMBL" id="JAULSU010000003">
    <property type="protein sequence ID" value="KAK0624312.1"/>
    <property type="molecule type" value="Genomic_DNA"/>
</dbReference>